<name>A0A941GTF0_9CHRO</name>
<organism evidence="1 2">
    <name type="scientific">Gomphosphaeria aponina SAG 52.96 = DSM 107014</name>
    <dbReference type="NCBI Taxonomy" id="1521640"/>
    <lineage>
        <taxon>Bacteria</taxon>
        <taxon>Bacillati</taxon>
        <taxon>Cyanobacteriota</taxon>
        <taxon>Cyanophyceae</taxon>
        <taxon>Oscillatoriophycideae</taxon>
        <taxon>Chroococcales</taxon>
        <taxon>Gomphosphaeriaceae</taxon>
        <taxon>Gomphosphaeria</taxon>
    </lineage>
</organism>
<reference evidence="1" key="1">
    <citation type="submission" date="2021-02" db="EMBL/GenBank/DDBJ databases">
        <title>Metagenome analyses of Stigonema ocellatum DSM 106950, Chlorogloea purpurea SAG 13.99 and Gomphosphaeria aponina DSM 107014.</title>
        <authorList>
            <person name="Marter P."/>
            <person name="Huang S."/>
        </authorList>
    </citation>
    <scope>NUCLEOTIDE SEQUENCE</scope>
    <source>
        <strain evidence="1">JP213</strain>
    </source>
</reference>
<dbReference type="AlphaFoldDB" id="A0A941GTF0"/>
<dbReference type="Proteomes" id="UP000767446">
    <property type="component" value="Unassembled WGS sequence"/>
</dbReference>
<proteinExistence type="predicted"/>
<accession>A0A941GTF0</accession>
<dbReference type="EMBL" id="JADQBC010000009">
    <property type="protein sequence ID" value="MBR8826725.1"/>
    <property type="molecule type" value="Genomic_DNA"/>
</dbReference>
<comment type="caution">
    <text evidence="1">The sequence shown here is derived from an EMBL/GenBank/DDBJ whole genome shotgun (WGS) entry which is preliminary data.</text>
</comment>
<gene>
    <name evidence="1" type="ORF">DSM107014_02280</name>
</gene>
<evidence type="ECO:0000313" key="2">
    <source>
        <dbReference type="Proteomes" id="UP000767446"/>
    </source>
</evidence>
<evidence type="ECO:0000313" key="1">
    <source>
        <dbReference type="EMBL" id="MBR8826725.1"/>
    </source>
</evidence>
<sequence>MNSLQEIETAIMSLPESDLRKLSTWLQDYLQDAWDKQIEIDAKSGKLDKLIQNVNLDIAANRIKPLDEILNNS</sequence>
<protein>
    <submittedName>
        <fullName evidence="1">Uncharacterized protein</fullName>
    </submittedName>
</protein>